<dbReference type="FunFam" id="2.60.40.10:FF:000108">
    <property type="entry name" value="Tyrosine-protein kinase receptor"/>
    <property type="match status" value="1"/>
</dbReference>
<dbReference type="FunFam" id="1.10.510.10:FF:000050">
    <property type="entry name" value="Tyrosine-protein kinase receptor"/>
    <property type="match status" value="1"/>
</dbReference>
<keyword evidence="5" id="KW-0732">Signal</keyword>
<dbReference type="GO" id="GO:0043560">
    <property type="term" value="F:insulin receptor substrate binding"/>
    <property type="evidence" value="ECO:0007669"/>
    <property type="project" value="InterPro"/>
</dbReference>
<dbReference type="FunFam" id="3.30.200.20:FF:000026">
    <property type="entry name" value="Tyrosine-protein kinase receptor"/>
    <property type="match status" value="1"/>
</dbReference>
<evidence type="ECO:0000256" key="6">
    <source>
        <dbReference type="ARBA" id="ARBA00022737"/>
    </source>
</evidence>
<keyword evidence="12" id="KW-0829">Tyrosine-protein kinase</keyword>
<dbReference type="PROSITE" id="PS00109">
    <property type="entry name" value="PROTEIN_KINASE_TYR"/>
    <property type="match status" value="1"/>
</dbReference>
<dbReference type="InterPro" id="IPR011009">
    <property type="entry name" value="Kinase-like_dom_sf"/>
</dbReference>
<evidence type="ECO:0000256" key="10">
    <source>
        <dbReference type="ARBA" id="ARBA00022989"/>
    </source>
</evidence>
<organism evidence="24 25">
    <name type="scientific">Laticauda laticaudata</name>
    <name type="common">Blue-ringed sea krait</name>
    <name type="synonym">Blue-lipped sea krait</name>
    <dbReference type="NCBI Taxonomy" id="8630"/>
    <lineage>
        <taxon>Eukaryota</taxon>
        <taxon>Metazoa</taxon>
        <taxon>Chordata</taxon>
        <taxon>Craniata</taxon>
        <taxon>Vertebrata</taxon>
        <taxon>Euteleostomi</taxon>
        <taxon>Lepidosauria</taxon>
        <taxon>Squamata</taxon>
        <taxon>Bifurcata</taxon>
        <taxon>Unidentata</taxon>
        <taxon>Episquamata</taxon>
        <taxon>Toxicofera</taxon>
        <taxon>Serpentes</taxon>
        <taxon>Colubroidea</taxon>
        <taxon>Elapidae</taxon>
        <taxon>Laticaudinae</taxon>
        <taxon>Laticauda</taxon>
    </lineage>
</organism>
<dbReference type="GO" id="GO:0005009">
    <property type="term" value="F:insulin receptor activity"/>
    <property type="evidence" value="ECO:0007669"/>
    <property type="project" value="TreeGrafter"/>
</dbReference>
<evidence type="ECO:0000259" key="23">
    <source>
        <dbReference type="PROSITE" id="PS50853"/>
    </source>
</evidence>
<dbReference type="Pfam" id="PF01030">
    <property type="entry name" value="Recep_L_domain"/>
    <property type="match status" value="2"/>
</dbReference>
<dbReference type="SMART" id="SM00219">
    <property type="entry name" value="TyrKc"/>
    <property type="match status" value="1"/>
</dbReference>
<dbReference type="Gene3D" id="3.80.20.20">
    <property type="entry name" value="Receptor L-domain"/>
    <property type="match status" value="2"/>
</dbReference>
<keyword evidence="15" id="KW-0325">Glycoprotein</keyword>
<keyword evidence="14 20" id="KW-0675">Receptor</keyword>
<keyword evidence="25" id="KW-1185">Reference proteome</keyword>
<dbReference type="GeneTree" id="ENSGT00940000160437"/>
<dbReference type="InterPro" id="IPR000494">
    <property type="entry name" value="Rcpt_L-dom"/>
</dbReference>
<evidence type="ECO:0000256" key="8">
    <source>
        <dbReference type="ARBA" id="ARBA00022777"/>
    </source>
</evidence>
<dbReference type="SUPFAM" id="SSF57184">
    <property type="entry name" value="Growth factor receptor domain"/>
    <property type="match status" value="1"/>
</dbReference>
<evidence type="ECO:0000256" key="7">
    <source>
        <dbReference type="ARBA" id="ARBA00022741"/>
    </source>
</evidence>
<evidence type="ECO:0000259" key="22">
    <source>
        <dbReference type="PROSITE" id="PS50011"/>
    </source>
</evidence>
<evidence type="ECO:0000256" key="18">
    <source>
        <dbReference type="PIRSR" id="PIRSR000620-2"/>
    </source>
</evidence>
<evidence type="ECO:0000256" key="14">
    <source>
        <dbReference type="ARBA" id="ARBA00023170"/>
    </source>
</evidence>
<gene>
    <name evidence="24" type="primary">INSRR</name>
</gene>
<feature type="active site" description="Proton donor/acceptor" evidence="17">
    <location>
        <position position="1133"/>
    </location>
</feature>
<dbReference type="InterPro" id="IPR001245">
    <property type="entry name" value="Ser-Thr/Tyr_kinase_cat_dom"/>
</dbReference>
<comment type="catalytic activity">
    <reaction evidence="16 20">
        <text>L-tyrosyl-[protein] + ATP = O-phospho-L-tyrosyl-[protein] + ADP + H(+)</text>
        <dbReference type="Rhea" id="RHEA:10596"/>
        <dbReference type="Rhea" id="RHEA-COMP:10136"/>
        <dbReference type="Rhea" id="RHEA-COMP:20101"/>
        <dbReference type="ChEBI" id="CHEBI:15378"/>
        <dbReference type="ChEBI" id="CHEBI:30616"/>
        <dbReference type="ChEBI" id="CHEBI:46858"/>
        <dbReference type="ChEBI" id="CHEBI:61978"/>
        <dbReference type="ChEBI" id="CHEBI:456216"/>
        <dbReference type="EC" id="2.7.10.1"/>
    </reaction>
</comment>
<feature type="binding site" evidence="18">
    <location>
        <begin position="1078"/>
        <end position="1084"/>
    </location>
    <ligand>
        <name>ATP</name>
        <dbReference type="ChEBI" id="CHEBI:30616"/>
    </ligand>
</feature>
<dbReference type="InterPro" id="IPR036116">
    <property type="entry name" value="FN3_sf"/>
</dbReference>
<dbReference type="InterPro" id="IPR036941">
    <property type="entry name" value="Rcpt_L-dom_sf"/>
</dbReference>
<accession>A0A8C5RQT3</accession>
<dbReference type="InterPro" id="IPR008266">
    <property type="entry name" value="Tyr_kinase_AS"/>
</dbReference>
<evidence type="ECO:0000313" key="24">
    <source>
        <dbReference type="Ensembl" id="ENSLLTP00000006911.1"/>
    </source>
</evidence>
<evidence type="ECO:0000256" key="19">
    <source>
        <dbReference type="PROSITE-ProRule" id="PRU10141"/>
    </source>
</evidence>
<dbReference type="InterPro" id="IPR006211">
    <property type="entry name" value="Furin-like_Cys-rich_dom"/>
</dbReference>
<dbReference type="PANTHER" id="PTHR24416">
    <property type="entry name" value="TYROSINE-PROTEIN KINASE RECEPTOR"/>
    <property type="match status" value="1"/>
</dbReference>
<feature type="binding site" evidence="18">
    <location>
        <position position="1151"/>
    </location>
    <ligand>
        <name>ATP</name>
        <dbReference type="ChEBI" id="CHEBI:30616"/>
    </ligand>
</feature>
<dbReference type="InterPro" id="IPR016246">
    <property type="entry name" value="Tyr_kinase_insulin-like_rcpt"/>
</dbReference>
<proteinExistence type="inferred from homology"/>
<evidence type="ECO:0000256" key="20">
    <source>
        <dbReference type="RuleBase" id="RU000312"/>
    </source>
</evidence>
<dbReference type="GO" id="GO:0043548">
    <property type="term" value="F:phosphatidylinositol 3-kinase binding"/>
    <property type="evidence" value="ECO:0007669"/>
    <property type="project" value="InterPro"/>
</dbReference>
<dbReference type="PRINTS" id="PR00109">
    <property type="entry name" value="TYRKINASE"/>
</dbReference>
<dbReference type="FunFam" id="3.80.20.20:FF:000002">
    <property type="entry name" value="Tyrosine-protein kinase receptor"/>
    <property type="match status" value="1"/>
</dbReference>
<dbReference type="GO" id="GO:0030036">
    <property type="term" value="P:actin cytoskeleton organization"/>
    <property type="evidence" value="ECO:0007669"/>
    <property type="project" value="Ensembl"/>
</dbReference>
<feature type="binding site" evidence="18 19">
    <location>
        <position position="1031"/>
    </location>
    <ligand>
        <name>ATP</name>
        <dbReference type="ChEBI" id="CHEBI:30616"/>
    </ligand>
</feature>
<dbReference type="InterPro" id="IPR020635">
    <property type="entry name" value="Tyr_kinase_cat_dom"/>
</dbReference>
<dbReference type="InterPro" id="IPR006212">
    <property type="entry name" value="Furin_repeat"/>
</dbReference>
<protein>
    <recommendedName>
        <fullName evidence="20">Tyrosine-protein kinase receptor</fullName>
        <ecNumber evidence="20">2.7.10.1</ecNumber>
    </recommendedName>
</protein>
<dbReference type="PIRSF" id="PIRSF000620">
    <property type="entry name" value="Insulin_receptor"/>
    <property type="match status" value="1"/>
</dbReference>
<evidence type="ECO:0000256" key="2">
    <source>
        <dbReference type="ARBA" id="ARBA00022553"/>
    </source>
</evidence>
<sequence>MVPSLEDATLALQQQAWAGAPWGSCANTRFRGRGSAPRKGQMSALLTGAAGELPDGGSPNFPLGPAVCESMDIRVDPAQLRRLENCSVIEGSLQILLMFTASGEDFRSLAFPRLVLITEYLLLFRVYGLESLRDLFPSLAVIRGGSLFFSYALVIFEMPHLRDIGLRSLTNVLNGSVRIERNQELCHISTIDWALLQPPLALEQNIILHNKPAEECADVCPGILGGEEPCVQTPAGLAGPLEYRCWTSSNCQKVCPCKIGGAACTSKDECCHPECLGGCSHPGDPQACVACRHFYFNGRCLSSCPDLTYEYEQWRCVTAEHCGSLRKVSENLRDSSRFVIHQRQCLAECPPGYRKNESSLVCHECQGLCPKECKVGTKTIDSTQAARDLAGCTLIEGNLIVNIRRGENLASTLQSSLGLIETITGFLKIRHSFALISLGFFRNLKLIRGDSMVDGNYTLYVLDNQNLQQLWDWSQHRLSIPVGKMYFAFNPKLCLSEIFQTEEVTGTKGRQNKAEINPRTNGDQASCKTQTLRFVSNATESDRIVLKWERYQSPESPDLLSFIVYYKESPIQDVSEYVGQDTCGANSWNLVDVELPLSHDQEPGVTLQNLKPWTQYAIAVRAISLTTAEERRNFGAQSEVVYVRTLPAVPTVPRDVISMSNSSSHLIVRWKPPSQPNGNLSYYLVLWQQLAEDSELFANDYCHKGLRLPTSSADTRFNTGEEREDPEDQQCCPCHSPVGQSQPSAETVSFQKKFENFLHNSIILPRWVTLEGGGPRRRDTFAVTMGSQAHANTSWPMQKDFRLFEDKVVRDRTVIGNLRHFTEYRIDIHACNHAAQTVGCSAAAFVFARTMPEAQADNIPGNLTWEPASKNSVLLHWQEPKNPNGLILKYEVKYSREIISVLCVSRHRYARYGGYHLALLQPGNYSARVRATSLAGNGSWTSLMTFYILGGVSEEAGRDGGLGALWGLLQGSLASIPAFPPSSVYIPDEWEVPRERITILRELGQGSFGMVYEGIAKDLEQEGEETRVALKTVNELASLRERIEFLNEASVMKAFRCHHVVRLLGVVSQGQPAVVIMELMTRGDLKSYLRSLRPEAENNPGLPPPSLKDMIQMAGEIADGMAYLNAKKFVHRDLAARNCMVSEDFTVKIGDFGMTRDIYETDYYRKGGKGLLPVRWMSPQALKDGIFNTQSDIWSFGVVLWEIATLAEQPYQGMSNEQVLHFVMDNGVLERVAVGGHRLMTWCWQQNPRLRPSFVQILESIQEDMSASFRAHAFFCSLENKRSSSGGALDLETDKLLEEEEEEPKPAAPAPLRPSSQCSLSPLPEGSCRSLSLSLGRVVFLPCPHPVAHKLFLEGHVLPWARGEGGRDVQSPGLLPSLCSPPTPKSGQSCPLALFTEDLYPPPFHS</sequence>
<evidence type="ECO:0000256" key="11">
    <source>
        <dbReference type="ARBA" id="ARBA00023136"/>
    </source>
</evidence>
<evidence type="ECO:0000256" key="17">
    <source>
        <dbReference type="PIRSR" id="PIRSR000620-1"/>
    </source>
</evidence>
<feature type="domain" description="Fibronectin type-III" evidence="23">
    <location>
        <begin position="859"/>
        <end position="951"/>
    </location>
</feature>
<evidence type="ECO:0000256" key="21">
    <source>
        <dbReference type="SAM" id="MobiDB-lite"/>
    </source>
</evidence>
<feature type="domain" description="Protein kinase" evidence="22">
    <location>
        <begin position="997"/>
        <end position="1275"/>
    </location>
</feature>
<keyword evidence="8" id="KW-0418">Kinase</keyword>
<dbReference type="SUPFAM" id="SSF49265">
    <property type="entry name" value="Fibronectin type III"/>
    <property type="match status" value="3"/>
</dbReference>
<evidence type="ECO:0000256" key="3">
    <source>
        <dbReference type="ARBA" id="ARBA00022679"/>
    </source>
</evidence>
<dbReference type="PROSITE" id="PS00239">
    <property type="entry name" value="RECEPTOR_TYR_KIN_II"/>
    <property type="match status" value="1"/>
</dbReference>
<dbReference type="InterPro" id="IPR013783">
    <property type="entry name" value="Ig-like_fold"/>
</dbReference>
<dbReference type="CDD" id="cd00063">
    <property type="entry name" value="FN3"/>
    <property type="match status" value="3"/>
</dbReference>
<comment type="similarity">
    <text evidence="20">Belongs to the protein kinase superfamily. Tyr protein kinase family. Insulin receptor subfamily.</text>
</comment>
<dbReference type="Gene3D" id="2.10.220.10">
    <property type="entry name" value="Hormone Receptor, Insulin-like Growth Factor Receptor 1, Chain A, domain 2"/>
    <property type="match status" value="1"/>
</dbReference>
<comment type="subcellular location">
    <subcellularLocation>
        <location evidence="1">Membrane</location>
        <topology evidence="1">Single-pass type I membrane protein</topology>
    </subcellularLocation>
</comment>
<dbReference type="SUPFAM" id="SSF56112">
    <property type="entry name" value="Protein kinase-like (PK-like)"/>
    <property type="match status" value="1"/>
</dbReference>
<feature type="region of interest" description="Disordered" evidence="21">
    <location>
        <begin position="1297"/>
        <end position="1318"/>
    </location>
</feature>
<dbReference type="FunFam" id="2.60.40.10:FF:000087">
    <property type="entry name" value="Tyrosine-protein kinase receptor"/>
    <property type="match status" value="1"/>
</dbReference>
<keyword evidence="3" id="KW-0808">Transferase</keyword>
<dbReference type="InterPro" id="IPR050122">
    <property type="entry name" value="RTK"/>
</dbReference>
<dbReference type="GO" id="GO:0005899">
    <property type="term" value="C:insulin receptor complex"/>
    <property type="evidence" value="ECO:0007669"/>
    <property type="project" value="TreeGrafter"/>
</dbReference>
<keyword evidence="13" id="KW-1015">Disulfide bond</keyword>
<dbReference type="GO" id="GO:0005524">
    <property type="term" value="F:ATP binding"/>
    <property type="evidence" value="ECO:0007669"/>
    <property type="project" value="UniProtKB-UniRule"/>
</dbReference>
<dbReference type="Gene3D" id="2.60.40.10">
    <property type="entry name" value="Immunoglobulins"/>
    <property type="match status" value="4"/>
</dbReference>
<keyword evidence="9 18" id="KW-0067">ATP-binding</keyword>
<keyword evidence="6" id="KW-0677">Repeat</keyword>
<keyword evidence="4 20" id="KW-0812">Transmembrane</keyword>
<keyword evidence="7 18" id="KW-0547">Nucleotide-binding</keyword>
<dbReference type="Proteomes" id="UP000694406">
    <property type="component" value="Unplaced"/>
</dbReference>
<dbReference type="SMART" id="SM00261">
    <property type="entry name" value="FU"/>
    <property type="match status" value="1"/>
</dbReference>
<dbReference type="PROSITE" id="PS50011">
    <property type="entry name" value="PROTEIN_KINASE_DOM"/>
    <property type="match status" value="1"/>
</dbReference>
<dbReference type="Gene3D" id="1.10.510.10">
    <property type="entry name" value="Transferase(Phosphotransferase) domain 1"/>
    <property type="match status" value="1"/>
</dbReference>
<evidence type="ECO:0000256" key="15">
    <source>
        <dbReference type="ARBA" id="ARBA00023180"/>
    </source>
</evidence>
<evidence type="ECO:0000256" key="1">
    <source>
        <dbReference type="ARBA" id="ARBA00004479"/>
    </source>
</evidence>
<dbReference type="Pfam" id="PF00757">
    <property type="entry name" value="Furin-like"/>
    <property type="match status" value="1"/>
</dbReference>
<dbReference type="GO" id="GO:0030238">
    <property type="term" value="P:male sex determination"/>
    <property type="evidence" value="ECO:0007669"/>
    <property type="project" value="Ensembl"/>
</dbReference>
<dbReference type="SMART" id="SM00060">
    <property type="entry name" value="FN3"/>
    <property type="match status" value="3"/>
</dbReference>
<dbReference type="Pfam" id="PF00041">
    <property type="entry name" value="fn3"/>
    <property type="match status" value="1"/>
</dbReference>
<evidence type="ECO:0000256" key="16">
    <source>
        <dbReference type="ARBA" id="ARBA00051243"/>
    </source>
</evidence>
<evidence type="ECO:0000313" key="25">
    <source>
        <dbReference type="Proteomes" id="UP000694406"/>
    </source>
</evidence>
<dbReference type="GO" id="GO:0030424">
    <property type="term" value="C:axon"/>
    <property type="evidence" value="ECO:0007669"/>
    <property type="project" value="TreeGrafter"/>
</dbReference>
<reference evidence="24" key="1">
    <citation type="submission" date="2025-08" db="UniProtKB">
        <authorList>
            <consortium name="Ensembl"/>
        </authorList>
    </citation>
    <scope>IDENTIFICATION</scope>
</reference>
<dbReference type="InterPro" id="IPR000719">
    <property type="entry name" value="Prot_kinase_dom"/>
</dbReference>
<keyword evidence="11" id="KW-0472">Membrane</keyword>
<dbReference type="PROSITE" id="PS00107">
    <property type="entry name" value="PROTEIN_KINASE_ATP"/>
    <property type="match status" value="1"/>
</dbReference>
<dbReference type="Pfam" id="PF07714">
    <property type="entry name" value="PK_Tyr_Ser-Thr"/>
    <property type="match status" value="1"/>
</dbReference>
<evidence type="ECO:0000256" key="5">
    <source>
        <dbReference type="ARBA" id="ARBA00022729"/>
    </source>
</evidence>
<evidence type="ECO:0000256" key="9">
    <source>
        <dbReference type="ARBA" id="ARBA00022840"/>
    </source>
</evidence>
<evidence type="ECO:0000256" key="13">
    <source>
        <dbReference type="ARBA" id="ARBA00023157"/>
    </source>
</evidence>
<dbReference type="CDD" id="cd00064">
    <property type="entry name" value="FU"/>
    <property type="match status" value="1"/>
</dbReference>
<feature type="binding site" evidence="18">
    <location>
        <begin position="1137"/>
        <end position="1138"/>
    </location>
    <ligand>
        <name>ATP</name>
        <dbReference type="ChEBI" id="CHEBI:30616"/>
    </ligand>
</feature>
<evidence type="ECO:0000256" key="4">
    <source>
        <dbReference type="ARBA" id="ARBA00022692"/>
    </source>
</evidence>
<dbReference type="InterPro" id="IPR002011">
    <property type="entry name" value="Tyr_kinase_rcpt_2_CS"/>
</dbReference>
<dbReference type="FunFam" id="3.80.20.20:FF:000001">
    <property type="entry name" value="Tyrosine-protein kinase receptor"/>
    <property type="match status" value="1"/>
</dbReference>
<dbReference type="Gene3D" id="3.30.200.20">
    <property type="entry name" value="Phosphorylase Kinase, domain 1"/>
    <property type="match status" value="1"/>
</dbReference>
<dbReference type="GO" id="GO:0071469">
    <property type="term" value="P:cellular response to alkaline pH"/>
    <property type="evidence" value="ECO:0007669"/>
    <property type="project" value="Ensembl"/>
</dbReference>
<dbReference type="InterPro" id="IPR017441">
    <property type="entry name" value="Protein_kinase_ATP_BS"/>
</dbReference>
<evidence type="ECO:0000256" key="12">
    <source>
        <dbReference type="ARBA" id="ARBA00023137"/>
    </source>
</evidence>
<feature type="domain" description="Fibronectin type-III" evidence="23">
    <location>
        <begin position="528"/>
        <end position="648"/>
    </location>
</feature>
<dbReference type="InterPro" id="IPR003961">
    <property type="entry name" value="FN3_dom"/>
</dbReference>
<dbReference type="EC" id="2.7.10.1" evidence="20"/>
<feature type="region of interest" description="Disordered" evidence="21">
    <location>
        <begin position="713"/>
        <end position="745"/>
    </location>
</feature>
<dbReference type="SUPFAM" id="SSF52058">
    <property type="entry name" value="L domain-like"/>
    <property type="match status" value="2"/>
</dbReference>
<dbReference type="PANTHER" id="PTHR24416:SF338">
    <property type="entry name" value="INSULIN RECEPTOR-RELATED PROTEIN"/>
    <property type="match status" value="1"/>
</dbReference>
<feature type="domain" description="Fibronectin type-III" evidence="23">
    <location>
        <begin position="652"/>
        <end position="755"/>
    </location>
</feature>
<keyword evidence="2 20" id="KW-0597">Phosphoprotein</keyword>
<dbReference type="PROSITE" id="PS50853">
    <property type="entry name" value="FN3"/>
    <property type="match status" value="3"/>
</dbReference>
<dbReference type="InterPro" id="IPR009030">
    <property type="entry name" value="Growth_fac_rcpt_cys_sf"/>
</dbReference>
<keyword evidence="10" id="KW-1133">Transmembrane helix</keyword>
<reference evidence="24" key="2">
    <citation type="submission" date="2025-09" db="UniProtKB">
        <authorList>
            <consortium name="Ensembl"/>
        </authorList>
    </citation>
    <scope>IDENTIFICATION</scope>
</reference>
<feature type="binding site" evidence="18">
    <location>
        <position position="1007"/>
    </location>
    <ligand>
        <name>ATP</name>
        <dbReference type="ChEBI" id="CHEBI:30616"/>
    </ligand>
</feature>
<name>A0A8C5RQT3_LATLA</name>
<dbReference type="Ensembl" id="ENSLLTT00000007180.1">
    <property type="protein sequence ID" value="ENSLLTP00000006911.1"/>
    <property type="gene ID" value="ENSLLTG00000004937.1"/>
</dbReference>